<accession>A0ABT1HJD8</accession>
<comment type="caution">
    <text evidence="2">The sequence shown here is derived from an EMBL/GenBank/DDBJ whole genome shotgun (WGS) entry which is preliminary data.</text>
</comment>
<keyword evidence="1" id="KW-1133">Transmembrane helix</keyword>
<keyword evidence="1" id="KW-0812">Transmembrane</keyword>
<feature type="transmembrane region" description="Helical" evidence="1">
    <location>
        <begin position="6"/>
        <end position="30"/>
    </location>
</feature>
<name>A0ABT1HJD8_9NOCA</name>
<reference evidence="2 3" key="1">
    <citation type="submission" date="2022-06" db="EMBL/GenBank/DDBJ databases">
        <title>Genomic Encyclopedia of Archaeal and Bacterial Type Strains, Phase II (KMG-II): from individual species to whole genera.</title>
        <authorList>
            <person name="Goeker M."/>
        </authorList>
    </citation>
    <scope>NUCLEOTIDE SEQUENCE [LARGE SCALE GENOMIC DNA]</scope>
    <source>
        <strain evidence="2 3">DSM 44693</strain>
    </source>
</reference>
<evidence type="ECO:0000313" key="3">
    <source>
        <dbReference type="Proteomes" id="UP001206895"/>
    </source>
</evidence>
<gene>
    <name evidence="2" type="ORF">LX13_003883</name>
</gene>
<organism evidence="2 3">
    <name type="scientific">Williamsia maris</name>
    <dbReference type="NCBI Taxonomy" id="72806"/>
    <lineage>
        <taxon>Bacteria</taxon>
        <taxon>Bacillati</taxon>
        <taxon>Actinomycetota</taxon>
        <taxon>Actinomycetes</taxon>
        <taxon>Mycobacteriales</taxon>
        <taxon>Nocardiaceae</taxon>
        <taxon>Williamsia</taxon>
    </lineage>
</organism>
<keyword evidence="1" id="KW-0472">Membrane</keyword>
<keyword evidence="3" id="KW-1185">Reference proteome</keyword>
<dbReference type="RefSeq" id="WP_253663006.1">
    <property type="nucleotide sequence ID" value="NZ_BAAAJQ010000003.1"/>
</dbReference>
<dbReference type="Proteomes" id="UP001206895">
    <property type="component" value="Unassembled WGS sequence"/>
</dbReference>
<evidence type="ECO:0000313" key="2">
    <source>
        <dbReference type="EMBL" id="MCP2178042.1"/>
    </source>
</evidence>
<proteinExistence type="predicted"/>
<sequence length="55" mass="6096">MTVLVVIVVGLFVWCVVSVIAAVVFGRVVARADRDAQLQQRDFERHSNPQTRTAA</sequence>
<protein>
    <submittedName>
        <fullName evidence="2">Uncharacterized protein</fullName>
    </submittedName>
</protein>
<dbReference type="EMBL" id="JAMTCJ010000004">
    <property type="protein sequence ID" value="MCP2178042.1"/>
    <property type="molecule type" value="Genomic_DNA"/>
</dbReference>
<evidence type="ECO:0000256" key="1">
    <source>
        <dbReference type="SAM" id="Phobius"/>
    </source>
</evidence>